<sequence>MTQAQAAASLPSLVAARYTPPRRWLLAYLGRVVVPLLQQQQENNSQPAAPSRAAGGPAVPGGHSAAETGRQDRAVSVRGEQHSGTHIRGLTPGEVSAITCALLECDTELGQRWLQQLAVTYGG</sequence>
<organism evidence="2 3">
    <name type="scientific">Dunaliella salina</name>
    <name type="common">Green alga</name>
    <name type="synonym">Protococcus salinus</name>
    <dbReference type="NCBI Taxonomy" id="3046"/>
    <lineage>
        <taxon>Eukaryota</taxon>
        <taxon>Viridiplantae</taxon>
        <taxon>Chlorophyta</taxon>
        <taxon>core chlorophytes</taxon>
        <taxon>Chlorophyceae</taxon>
        <taxon>CS clade</taxon>
        <taxon>Chlamydomonadales</taxon>
        <taxon>Dunaliellaceae</taxon>
        <taxon>Dunaliella</taxon>
    </lineage>
</organism>
<comment type="caution">
    <text evidence="2">The sequence shown here is derived from an EMBL/GenBank/DDBJ whole genome shotgun (WGS) entry which is preliminary data.</text>
</comment>
<evidence type="ECO:0000313" key="2">
    <source>
        <dbReference type="EMBL" id="KAF5838616.1"/>
    </source>
</evidence>
<feature type="compositionally biased region" description="Low complexity" evidence="1">
    <location>
        <begin position="47"/>
        <end position="66"/>
    </location>
</feature>
<gene>
    <name evidence="2" type="ORF">DUNSADRAFT_2525</name>
</gene>
<dbReference type="EMBL" id="MU069572">
    <property type="protein sequence ID" value="KAF5838616.1"/>
    <property type="molecule type" value="Genomic_DNA"/>
</dbReference>
<proteinExistence type="predicted"/>
<evidence type="ECO:0008006" key="4">
    <source>
        <dbReference type="Google" id="ProtNLM"/>
    </source>
</evidence>
<reference evidence="2" key="1">
    <citation type="submission" date="2017-08" db="EMBL/GenBank/DDBJ databases">
        <authorList>
            <person name="Polle J.E."/>
            <person name="Barry K."/>
            <person name="Cushman J."/>
            <person name="Schmutz J."/>
            <person name="Tran D."/>
            <person name="Hathwaick L.T."/>
            <person name="Yim W.C."/>
            <person name="Jenkins J."/>
            <person name="Mckie-Krisberg Z.M."/>
            <person name="Prochnik S."/>
            <person name="Lindquist E."/>
            <person name="Dockter R.B."/>
            <person name="Adam C."/>
            <person name="Molina H."/>
            <person name="Bunkerborg J."/>
            <person name="Jin E."/>
            <person name="Buchheim M."/>
            <person name="Magnuson J."/>
        </authorList>
    </citation>
    <scope>NUCLEOTIDE SEQUENCE</scope>
    <source>
        <strain evidence="2">CCAP 19/18</strain>
    </source>
</reference>
<dbReference type="Proteomes" id="UP000815325">
    <property type="component" value="Unassembled WGS sequence"/>
</dbReference>
<evidence type="ECO:0000313" key="3">
    <source>
        <dbReference type="Proteomes" id="UP000815325"/>
    </source>
</evidence>
<accession>A0ABQ7GVH6</accession>
<feature type="compositionally biased region" description="Basic and acidic residues" evidence="1">
    <location>
        <begin position="69"/>
        <end position="83"/>
    </location>
</feature>
<name>A0ABQ7GVH6_DUNSA</name>
<protein>
    <recommendedName>
        <fullName evidence="4">Encoded protein</fullName>
    </recommendedName>
</protein>
<evidence type="ECO:0000256" key="1">
    <source>
        <dbReference type="SAM" id="MobiDB-lite"/>
    </source>
</evidence>
<keyword evidence="3" id="KW-1185">Reference proteome</keyword>
<feature type="region of interest" description="Disordered" evidence="1">
    <location>
        <begin position="40"/>
        <end position="90"/>
    </location>
</feature>